<dbReference type="InterPro" id="IPR036259">
    <property type="entry name" value="MFS_trans_sf"/>
</dbReference>
<dbReference type="PANTHER" id="PTHR23519:SF1">
    <property type="entry name" value="AUTOPHAGY-RELATED PROTEIN 22"/>
    <property type="match status" value="1"/>
</dbReference>
<evidence type="ECO:0000256" key="2">
    <source>
        <dbReference type="ARBA" id="ARBA00006978"/>
    </source>
</evidence>
<evidence type="ECO:0000256" key="5">
    <source>
        <dbReference type="ARBA" id="ARBA00022989"/>
    </source>
</evidence>
<dbReference type="InterPro" id="IPR050495">
    <property type="entry name" value="ATG22/LtaA_families"/>
</dbReference>
<dbReference type="Gene3D" id="1.20.1250.20">
    <property type="entry name" value="MFS general substrate transporter like domains"/>
    <property type="match status" value="1"/>
</dbReference>
<dbReference type="GO" id="GO:0012505">
    <property type="term" value="C:endomembrane system"/>
    <property type="evidence" value="ECO:0007669"/>
    <property type="project" value="UniProtKB-SubCell"/>
</dbReference>
<feature type="transmembrane region" description="Helical" evidence="8">
    <location>
        <begin position="487"/>
        <end position="508"/>
    </location>
</feature>
<dbReference type="Proteomes" id="UP000241890">
    <property type="component" value="Unassembled WGS sequence"/>
</dbReference>
<accession>A0A2R5GEX4</accession>
<feature type="transmembrane region" description="Helical" evidence="8">
    <location>
        <begin position="388"/>
        <end position="408"/>
    </location>
</feature>
<keyword evidence="6 8" id="KW-0472">Membrane</keyword>
<dbReference type="PANTHER" id="PTHR23519">
    <property type="entry name" value="AUTOPHAGY-RELATED PROTEIN 22"/>
    <property type="match status" value="1"/>
</dbReference>
<dbReference type="Pfam" id="PF11700">
    <property type="entry name" value="ATG22"/>
    <property type="match status" value="1"/>
</dbReference>
<evidence type="ECO:0000313" key="9">
    <source>
        <dbReference type="EMBL" id="GBG28869.1"/>
    </source>
</evidence>
<evidence type="ECO:0000313" key="10">
    <source>
        <dbReference type="Proteomes" id="UP000241890"/>
    </source>
</evidence>
<evidence type="ECO:0000256" key="4">
    <source>
        <dbReference type="ARBA" id="ARBA00022692"/>
    </source>
</evidence>
<feature type="transmembrane region" description="Helical" evidence="8">
    <location>
        <begin position="235"/>
        <end position="260"/>
    </location>
</feature>
<gene>
    <name evidence="9" type="ORF">FCC1311_050902</name>
</gene>
<dbReference type="AlphaFoldDB" id="A0A2R5GEX4"/>
<feature type="transmembrane region" description="Helical" evidence="8">
    <location>
        <begin position="359"/>
        <end position="376"/>
    </location>
</feature>
<keyword evidence="5 8" id="KW-1133">Transmembrane helix</keyword>
<feature type="transmembrane region" description="Helical" evidence="8">
    <location>
        <begin position="326"/>
        <end position="347"/>
    </location>
</feature>
<dbReference type="InParanoid" id="A0A2R5GEX4"/>
<dbReference type="EMBL" id="BEYU01000049">
    <property type="protein sequence ID" value="GBG28869.1"/>
    <property type="molecule type" value="Genomic_DNA"/>
</dbReference>
<sequence>MLGDGKNATTPELADESSVESRSEADMSGSDGAQSLGVSFAQEQTSENGGGCLTRWRPWSRFADEAKGFVYLYAARGGPSVYAALFANVALNEFAYSVADCDGTVLNGSMQASSVVSSIGVVAGILTAVLSPIIGTISDLTPRRKGIMGASYVVLLISILVQVILFISKDSDKVDPDDSDSMLPRPVAQSSAALVVLCAAIVIKTLSYESAALLTSTFAPELATDDKEVARYVGYAYLLMNWSQLFCAIVIIAVAMGAGFDSFQQAVMGGVFVLIYCIIYFVPGYRLMEARTRIDPTFKRSWCGLLHLGETLLEALVRYPDLIKFFVSWSFANAASTAVSVLATSYLQNYLGFDGTTTSALLALALLFSVPGSLLVPRLSRFYSLKTTYVLVNAFYGLTFTLAPVVFLSDEVLVNDANATTVTTNYGFCDEFAVEASNETQFEARGYVFYLVICFCIVWGVLLGGIYTASTSLFSALVPGGKEATYFSLKVTLANVLTWLPSLAYTAINEAGATRWAIISLGPIFLVAAVIAAFINLDKAKMDIGSTLHRRQGKVWAEHKSDENEKTATSC</sequence>
<keyword evidence="3" id="KW-0813">Transport</keyword>
<evidence type="ECO:0000256" key="7">
    <source>
        <dbReference type="SAM" id="MobiDB-lite"/>
    </source>
</evidence>
<feature type="transmembrane region" description="Helical" evidence="8">
    <location>
        <begin position="147"/>
        <end position="167"/>
    </location>
</feature>
<reference evidence="9 10" key="1">
    <citation type="submission" date="2017-12" db="EMBL/GenBank/DDBJ databases">
        <title>Sequencing, de novo assembly and annotation of complete genome of a new Thraustochytrid species, strain FCC1311.</title>
        <authorList>
            <person name="Sedici K."/>
            <person name="Godart F."/>
            <person name="Aiese Cigliano R."/>
            <person name="Sanseverino W."/>
            <person name="Barakat M."/>
            <person name="Ortet P."/>
            <person name="Marechal E."/>
            <person name="Cagnac O."/>
            <person name="Amato A."/>
        </authorList>
    </citation>
    <scope>NUCLEOTIDE SEQUENCE [LARGE SCALE GENOMIC DNA]</scope>
</reference>
<keyword evidence="10" id="KW-1185">Reference proteome</keyword>
<comment type="subcellular location">
    <subcellularLocation>
        <location evidence="1">Endomembrane system</location>
        <topology evidence="1">Multi-pass membrane protein</topology>
    </subcellularLocation>
</comment>
<keyword evidence="4 8" id="KW-0812">Transmembrane</keyword>
<evidence type="ECO:0000256" key="3">
    <source>
        <dbReference type="ARBA" id="ARBA00022448"/>
    </source>
</evidence>
<name>A0A2R5GEX4_9STRA</name>
<feature type="transmembrane region" description="Helical" evidence="8">
    <location>
        <begin position="187"/>
        <end position="206"/>
    </location>
</feature>
<comment type="similarity">
    <text evidence="2">Belongs to the ATG22 family.</text>
</comment>
<dbReference type="OrthoDB" id="42657at2759"/>
<evidence type="ECO:0000256" key="6">
    <source>
        <dbReference type="ARBA" id="ARBA00023136"/>
    </source>
</evidence>
<feature type="transmembrane region" description="Helical" evidence="8">
    <location>
        <begin position="115"/>
        <end position="135"/>
    </location>
</feature>
<dbReference type="InterPro" id="IPR024671">
    <property type="entry name" value="Atg22-like"/>
</dbReference>
<protein>
    <submittedName>
        <fullName evidence="9">Uncharacterized protein</fullName>
    </submittedName>
</protein>
<feature type="transmembrane region" description="Helical" evidence="8">
    <location>
        <begin position="447"/>
        <end position="467"/>
    </location>
</feature>
<evidence type="ECO:0000256" key="8">
    <source>
        <dbReference type="SAM" id="Phobius"/>
    </source>
</evidence>
<proteinExistence type="inferred from homology"/>
<feature type="region of interest" description="Disordered" evidence="7">
    <location>
        <begin position="1"/>
        <end position="32"/>
    </location>
</feature>
<feature type="transmembrane region" description="Helical" evidence="8">
    <location>
        <begin position="266"/>
        <end position="283"/>
    </location>
</feature>
<comment type="caution">
    <text evidence="9">The sequence shown here is derived from an EMBL/GenBank/DDBJ whole genome shotgun (WGS) entry which is preliminary data.</text>
</comment>
<evidence type="ECO:0000256" key="1">
    <source>
        <dbReference type="ARBA" id="ARBA00004127"/>
    </source>
</evidence>
<dbReference type="SUPFAM" id="SSF103473">
    <property type="entry name" value="MFS general substrate transporter"/>
    <property type="match status" value="1"/>
</dbReference>
<organism evidence="9 10">
    <name type="scientific">Hondaea fermentalgiana</name>
    <dbReference type="NCBI Taxonomy" id="2315210"/>
    <lineage>
        <taxon>Eukaryota</taxon>
        <taxon>Sar</taxon>
        <taxon>Stramenopiles</taxon>
        <taxon>Bigyra</taxon>
        <taxon>Labyrinthulomycetes</taxon>
        <taxon>Thraustochytrida</taxon>
        <taxon>Thraustochytriidae</taxon>
        <taxon>Hondaea</taxon>
    </lineage>
</organism>
<feature type="transmembrane region" description="Helical" evidence="8">
    <location>
        <begin position="514"/>
        <end position="537"/>
    </location>
</feature>